<dbReference type="Gene3D" id="1.10.260.40">
    <property type="entry name" value="lambda repressor-like DNA-binding domains"/>
    <property type="match status" value="1"/>
</dbReference>
<comment type="caution">
    <text evidence="5">The sequence shown here is derived from an EMBL/GenBank/DDBJ whole genome shotgun (WGS) entry which is preliminary data.</text>
</comment>
<accession>A0ABP7AU70</accession>
<dbReference type="Gene3D" id="3.40.50.2300">
    <property type="match status" value="2"/>
</dbReference>
<dbReference type="Pfam" id="PF13377">
    <property type="entry name" value="Peripla_BP_3"/>
    <property type="match status" value="1"/>
</dbReference>
<dbReference type="InterPro" id="IPR046335">
    <property type="entry name" value="LacI/GalR-like_sensor"/>
</dbReference>
<keyword evidence="3" id="KW-0804">Transcription</keyword>
<dbReference type="InterPro" id="IPR028082">
    <property type="entry name" value="Peripla_BP_I"/>
</dbReference>
<feature type="domain" description="HTH lacI-type" evidence="4">
    <location>
        <begin position="5"/>
        <end position="59"/>
    </location>
</feature>
<keyword evidence="6" id="KW-1185">Reference proteome</keyword>
<dbReference type="SUPFAM" id="SSF53822">
    <property type="entry name" value="Periplasmic binding protein-like I"/>
    <property type="match status" value="1"/>
</dbReference>
<dbReference type="PANTHER" id="PTHR30146:SF109">
    <property type="entry name" value="HTH-TYPE TRANSCRIPTIONAL REGULATOR GALS"/>
    <property type="match status" value="1"/>
</dbReference>
<dbReference type="GO" id="GO:0003677">
    <property type="term" value="F:DNA binding"/>
    <property type="evidence" value="ECO:0007669"/>
    <property type="project" value="UniProtKB-KW"/>
</dbReference>
<dbReference type="InterPro" id="IPR000843">
    <property type="entry name" value="HTH_LacI"/>
</dbReference>
<keyword evidence="2 5" id="KW-0238">DNA-binding</keyword>
<evidence type="ECO:0000313" key="6">
    <source>
        <dbReference type="Proteomes" id="UP001501697"/>
    </source>
</evidence>
<evidence type="ECO:0000313" key="5">
    <source>
        <dbReference type="EMBL" id="GAA3639936.1"/>
    </source>
</evidence>
<evidence type="ECO:0000256" key="1">
    <source>
        <dbReference type="ARBA" id="ARBA00023015"/>
    </source>
</evidence>
<dbReference type="Proteomes" id="UP001501697">
    <property type="component" value="Unassembled WGS sequence"/>
</dbReference>
<organism evidence="5 6">
    <name type="scientific">Microbacterium awajiense</name>
    <dbReference type="NCBI Taxonomy" id="415214"/>
    <lineage>
        <taxon>Bacteria</taxon>
        <taxon>Bacillati</taxon>
        <taxon>Actinomycetota</taxon>
        <taxon>Actinomycetes</taxon>
        <taxon>Micrococcales</taxon>
        <taxon>Microbacteriaceae</taxon>
        <taxon>Microbacterium</taxon>
    </lineage>
</organism>
<dbReference type="CDD" id="cd01392">
    <property type="entry name" value="HTH_LacI"/>
    <property type="match status" value="1"/>
</dbReference>
<dbReference type="EMBL" id="BAAAYU010000005">
    <property type="protein sequence ID" value="GAA3639936.1"/>
    <property type="molecule type" value="Genomic_DNA"/>
</dbReference>
<dbReference type="PANTHER" id="PTHR30146">
    <property type="entry name" value="LACI-RELATED TRANSCRIPTIONAL REPRESSOR"/>
    <property type="match status" value="1"/>
</dbReference>
<sequence>MSDAPRLRDVAERAGVSVSLVSSFINSPEKVGAASGDRISRAIAELKFVPNDAARRLRRGQSRMVAFVAYDIADPNFALIARGAQARAAEAGLQVVLADTAGVARTERDYIAMFEEQRVRGVLLSPAQHPEEYLHSLQTRGIPAVLVDHQPPAAGWPSVAVDNYAGGRLAARHLLATGRRDLVVLGGDESIPQVAERLRGATDAVAEAPGARLRFITSETRDTAAGRELAQVLLDEGGLPDAAFCINDLIALGLMQKLSSTGVQVPDTVAVIGYNDIAADASGLTSLSSVRQPHEEFGRTAVELLIEALNGAAPRQVVFSPELIVRESSRGSMPSSGSERV</sequence>
<proteinExistence type="predicted"/>
<dbReference type="SMART" id="SM00354">
    <property type="entry name" value="HTH_LACI"/>
    <property type="match status" value="1"/>
</dbReference>
<protein>
    <submittedName>
        <fullName evidence="5">LacI family DNA-binding transcriptional regulator</fullName>
    </submittedName>
</protein>
<evidence type="ECO:0000256" key="2">
    <source>
        <dbReference type="ARBA" id="ARBA00023125"/>
    </source>
</evidence>
<name>A0ABP7AU70_9MICO</name>
<keyword evidence="1" id="KW-0805">Transcription regulation</keyword>
<evidence type="ECO:0000256" key="3">
    <source>
        <dbReference type="ARBA" id="ARBA00023163"/>
    </source>
</evidence>
<reference evidence="6" key="1">
    <citation type="journal article" date="2019" name="Int. J. Syst. Evol. Microbiol.">
        <title>The Global Catalogue of Microorganisms (GCM) 10K type strain sequencing project: providing services to taxonomists for standard genome sequencing and annotation.</title>
        <authorList>
            <consortium name="The Broad Institute Genomics Platform"/>
            <consortium name="The Broad Institute Genome Sequencing Center for Infectious Disease"/>
            <person name="Wu L."/>
            <person name="Ma J."/>
        </authorList>
    </citation>
    <scope>NUCLEOTIDE SEQUENCE [LARGE SCALE GENOMIC DNA]</scope>
    <source>
        <strain evidence="6">JCM 16544</strain>
    </source>
</reference>
<gene>
    <name evidence="5" type="ORF">GCM10022200_24340</name>
</gene>
<dbReference type="InterPro" id="IPR010982">
    <property type="entry name" value="Lambda_DNA-bd_dom_sf"/>
</dbReference>
<dbReference type="Pfam" id="PF00356">
    <property type="entry name" value="LacI"/>
    <property type="match status" value="1"/>
</dbReference>
<evidence type="ECO:0000259" key="4">
    <source>
        <dbReference type="PROSITE" id="PS50932"/>
    </source>
</evidence>
<dbReference type="SUPFAM" id="SSF47413">
    <property type="entry name" value="lambda repressor-like DNA-binding domains"/>
    <property type="match status" value="1"/>
</dbReference>
<dbReference type="PROSITE" id="PS50932">
    <property type="entry name" value="HTH_LACI_2"/>
    <property type="match status" value="1"/>
</dbReference>
<dbReference type="RefSeq" id="WP_344738943.1">
    <property type="nucleotide sequence ID" value="NZ_BAAAYU010000005.1"/>
</dbReference>